<evidence type="ECO:0008006" key="4">
    <source>
        <dbReference type="Google" id="ProtNLM"/>
    </source>
</evidence>
<dbReference type="OrthoDB" id="2820488at2759"/>
<organism evidence="2 3">
    <name type="scientific">Crepidotus variabilis</name>
    <dbReference type="NCBI Taxonomy" id="179855"/>
    <lineage>
        <taxon>Eukaryota</taxon>
        <taxon>Fungi</taxon>
        <taxon>Dikarya</taxon>
        <taxon>Basidiomycota</taxon>
        <taxon>Agaricomycotina</taxon>
        <taxon>Agaricomycetes</taxon>
        <taxon>Agaricomycetidae</taxon>
        <taxon>Agaricales</taxon>
        <taxon>Agaricineae</taxon>
        <taxon>Crepidotaceae</taxon>
        <taxon>Crepidotus</taxon>
    </lineage>
</organism>
<sequence>MRASSFALSLILATSGILPTLAAVCSTTTPATEQQQSVAFKAFADIFLVQKNIQKAFDDYIPDTYINHNPTAQSGRANAINALKPFWSGISITPAAVFSGGGFGLLHYRVKMSGTDMAVMDRYRLNGTCIVEHWDVNQSITGREANPIAFF</sequence>
<dbReference type="InterPro" id="IPR032710">
    <property type="entry name" value="NTF2-like_dom_sf"/>
</dbReference>
<reference evidence="2" key="1">
    <citation type="submission" date="2020-11" db="EMBL/GenBank/DDBJ databases">
        <authorList>
            <consortium name="DOE Joint Genome Institute"/>
            <person name="Ahrendt S."/>
            <person name="Riley R."/>
            <person name="Andreopoulos W."/>
            <person name="Labutti K."/>
            <person name="Pangilinan J."/>
            <person name="Ruiz-Duenas F.J."/>
            <person name="Barrasa J.M."/>
            <person name="Sanchez-Garcia M."/>
            <person name="Camarero S."/>
            <person name="Miyauchi S."/>
            <person name="Serrano A."/>
            <person name="Linde D."/>
            <person name="Babiker R."/>
            <person name="Drula E."/>
            <person name="Ayuso-Fernandez I."/>
            <person name="Pacheco R."/>
            <person name="Padilla G."/>
            <person name="Ferreira P."/>
            <person name="Barriuso J."/>
            <person name="Kellner H."/>
            <person name="Castanera R."/>
            <person name="Alfaro M."/>
            <person name="Ramirez L."/>
            <person name="Pisabarro A.G."/>
            <person name="Kuo A."/>
            <person name="Tritt A."/>
            <person name="Lipzen A."/>
            <person name="He G."/>
            <person name="Yan M."/>
            <person name="Ng V."/>
            <person name="Cullen D."/>
            <person name="Martin F."/>
            <person name="Rosso M.-N."/>
            <person name="Henrissat B."/>
            <person name="Hibbett D."/>
            <person name="Martinez A.T."/>
            <person name="Grigoriev I.V."/>
        </authorList>
    </citation>
    <scope>NUCLEOTIDE SEQUENCE</scope>
    <source>
        <strain evidence="2">CBS 506.95</strain>
    </source>
</reference>
<evidence type="ECO:0000313" key="3">
    <source>
        <dbReference type="Proteomes" id="UP000807306"/>
    </source>
</evidence>
<keyword evidence="3" id="KW-1185">Reference proteome</keyword>
<comment type="caution">
    <text evidence="2">The sequence shown here is derived from an EMBL/GenBank/DDBJ whole genome shotgun (WGS) entry which is preliminary data.</text>
</comment>
<keyword evidence="1" id="KW-0732">Signal</keyword>
<evidence type="ECO:0000256" key="1">
    <source>
        <dbReference type="SAM" id="SignalP"/>
    </source>
</evidence>
<protein>
    <recommendedName>
        <fullName evidence="4">SnoaL-like domain-containing protein</fullName>
    </recommendedName>
</protein>
<dbReference type="SUPFAM" id="SSF54427">
    <property type="entry name" value="NTF2-like"/>
    <property type="match status" value="1"/>
</dbReference>
<proteinExistence type="predicted"/>
<feature type="chain" id="PRO_5040473206" description="SnoaL-like domain-containing protein" evidence="1">
    <location>
        <begin position="23"/>
        <end position="151"/>
    </location>
</feature>
<accession>A0A9P6JLS6</accession>
<name>A0A9P6JLS6_9AGAR</name>
<evidence type="ECO:0000313" key="2">
    <source>
        <dbReference type="EMBL" id="KAF9525587.1"/>
    </source>
</evidence>
<dbReference type="Proteomes" id="UP000807306">
    <property type="component" value="Unassembled WGS sequence"/>
</dbReference>
<feature type="signal peptide" evidence="1">
    <location>
        <begin position="1"/>
        <end position="22"/>
    </location>
</feature>
<dbReference type="AlphaFoldDB" id="A0A9P6JLS6"/>
<gene>
    <name evidence="2" type="ORF">CPB83DRAFT_942090</name>
</gene>
<dbReference type="Gene3D" id="3.10.450.50">
    <property type="match status" value="1"/>
</dbReference>
<dbReference type="EMBL" id="MU157882">
    <property type="protein sequence ID" value="KAF9525587.1"/>
    <property type="molecule type" value="Genomic_DNA"/>
</dbReference>